<evidence type="ECO:0000256" key="2">
    <source>
        <dbReference type="ARBA" id="ARBA00022695"/>
    </source>
</evidence>
<dbReference type="Gene3D" id="3.90.550.10">
    <property type="entry name" value="Spore Coat Polysaccharide Biosynthesis Protein SpsA, Chain A"/>
    <property type="match status" value="1"/>
</dbReference>
<gene>
    <name evidence="4 5" type="primary">kdsB</name>
    <name evidence="5" type="ORF">KJI95_12585</name>
</gene>
<dbReference type="InterPro" id="IPR029044">
    <property type="entry name" value="Nucleotide-diphossugar_trans"/>
</dbReference>
<dbReference type="Proteomes" id="UP001195903">
    <property type="component" value="Unassembled WGS sequence"/>
</dbReference>
<evidence type="ECO:0000313" key="6">
    <source>
        <dbReference type="Proteomes" id="UP001195903"/>
    </source>
</evidence>
<dbReference type="CDD" id="cd02517">
    <property type="entry name" value="CMP-KDO-Synthetase"/>
    <property type="match status" value="1"/>
</dbReference>
<accession>A0ABS5V5V9</accession>
<dbReference type="GO" id="GO:0008690">
    <property type="term" value="F:3-deoxy-manno-octulosonate cytidylyltransferase activity"/>
    <property type="evidence" value="ECO:0007669"/>
    <property type="project" value="UniProtKB-EC"/>
</dbReference>
<name>A0ABS5V5V9_9GAMM</name>
<reference evidence="5 6" key="1">
    <citation type="submission" date="2021-05" db="EMBL/GenBank/DDBJ databases">
        <title>Shewanella sp. JM162201.</title>
        <authorList>
            <person name="Xu S."/>
            <person name="Li A."/>
        </authorList>
    </citation>
    <scope>NUCLEOTIDE SEQUENCE [LARGE SCALE GENOMIC DNA]</scope>
    <source>
        <strain evidence="5 6">JM162201</strain>
    </source>
</reference>
<comment type="caution">
    <text evidence="5">The sequence shown here is derived from an EMBL/GenBank/DDBJ whole genome shotgun (WGS) entry which is preliminary data.</text>
</comment>
<comment type="function">
    <text evidence="4">Activates KDO8N (a required 8-carbon sugar) for incorporation into bacterial lipopolysaccharide in the Shewanella genus.</text>
</comment>
<comment type="catalytic activity">
    <reaction evidence="4">
        <text>8-amino-3,8-dideoxy-alpha-D-manno-octulosonate + CTP = CMP-8-amino-3,8-dideoxy-alpha-D-manno-oct-2-ulosonate + diphosphate</text>
        <dbReference type="Rhea" id="RHEA:49284"/>
        <dbReference type="ChEBI" id="CHEBI:33019"/>
        <dbReference type="ChEBI" id="CHEBI:37563"/>
        <dbReference type="ChEBI" id="CHEBI:87091"/>
        <dbReference type="ChEBI" id="CHEBI:91089"/>
        <dbReference type="EC" id="2.7.7.90"/>
    </reaction>
</comment>
<dbReference type="PANTHER" id="PTHR42866:SF2">
    <property type="entry name" value="3-DEOXY-MANNO-OCTULOSONATE CYTIDYLYLTRANSFERASE, MITOCHONDRIAL"/>
    <property type="match status" value="1"/>
</dbReference>
<dbReference type="HAMAP" id="MF_00057">
    <property type="entry name" value="KdsB"/>
    <property type="match status" value="1"/>
</dbReference>
<evidence type="ECO:0000313" key="5">
    <source>
        <dbReference type="EMBL" id="MBT1445358.1"/>
    </source>
</evidence>
<comment type="similarity">
    <text evidence="4">Belongs to the KdsB family.</text>
</comment>
<keyword evidence="6" id="KW-1185">Reference proteome</keyword>
<keyword evidence="1 4" id="KW-0808">Transferase</keyword>
<evidence type="ECO:0000256" key="3">
    <source>
        <dbReference type="ARBA" id="ARBA00022985"/>
    </source>
</evidence>
<organism evidence="5 6">
    <name type="scientific">Shewanella jiangmenensis</name>
    <dbReference type="NCBI Taxonomy" id="2837387"/>
    <lineage>
        <taxon>Bacteria</taxon>
        <taxon>Pseudomonadati</taxon>
        <taxon>Pseudomonadota</taxon>
        <taxon>Gammaproteobacteria</taxon>
        <taxon>Alteromonadales</taxon>
        <taxon>Shewanellaceae</taxon>
        <taxon>Shewanella</taxon>
    </lineage>
</organism>
<dbReference type="NCBIfam" id="NF003950">
    <property type="entry name" value="PRK05450.1-3"/>
    <property type="match status" value="1"/>
</dbReference>
<dbReference type="RefSeq" id="WP_214507551.1">
    <property type="nucleotide sequence ID" value="NZ_JAHEPS010000004.1"/>
</dbReference>
<dbReference type="Pfam" id="PF02348">
    <property type="entry name" value="CTP_transf_3"/>
    <property type="match status" value="1"/>
</dbReference>
<dbReference type="EMBL" id="JAHEPS010000004">
    <property type="protein sequence ID" value="MBT1445358.1"/>
    <property type="molecule type" value="Genomic_DNA"/>
</dbReference>
<proteinExistence type="inferred from homology"/>
<keyword evidence="3 4" id="KW-0448">Lipopolysaccharide biosynthesis</keyword>
<sequence length="258" mass="28290">MNFKIVIPARYASSRFPGKPLALINGRPMLWHTYQRALETGVTPQDIVIATDDARIFEAASEFGALVKMTRSDHVSGTSRLAEVAQNMGWSSDDIVVNVQGDEPLLAPELILTTAKVLDQSGAGIATLACPLVKLDDVASPNIVKVVFDSRGKALYFSRAAIPHVRDGLAGLTIDTANTPWFRHIGVYAYRVQTLFDYQCWDGCELERFESLEQLRALVNGVHIQVAVVDGMPEHGVDTLEDLLKISSKFAPPVDLSR</sequence>
<evidence type="ECO:0000256" key="1">
    <source>
        <dbReference type="ARBA" id="ARBA00022679"/>
    </source>
</evidence>
<keyword evidence="2 4" id="KW-0548">Nucleotidyltransferase</keyword>
<dbReference type="InterPro" id="IPR003329">
    <property type="entry name" value="Cytidylyl_trans"/>
</dbReference>
<dbReference type="NCBIfam" id="NF009905">
    <property type="entry name" value="PRK13368.1"/>
    <property type="match status" value="1"/>
</dbReference>
<dbReference type="InterPro" id="IPR004528">
    <property type="entry name" value="KdsB"/>
</dbReference>
<comment type="subcellular location">
    <subcellularLocation>
        <location evidence="4">Cytoplasm</location>
    </subcellularLocation>
</comment>
<dbReference type="EC" id="2.7.7.90" evidence="4"/>
<dbReference type="NCBIfam" id="TIGR00466">
    <property type="entry name" value="kdsB"/>
    <property type="match status" value="1"/>
</dbReference>
<evidence type="ECO:0000256" key="4">
    <source>
        <dbReference type="HAMAP-Rule" id="MF_00057"/>
    </source>
</evidence>
<dbReference type="PANTHER" id="PTHR42866">
    <property type="entry name" value="3-DEOXY-MANNO-OCTULOSONATE CYTIDYLYLTRANSFERASE"/>
    <property type="match status" value="1"/>
</dbReference>
<dbReference type="SUPFAM" id="SSF53448">
    <property type="entry name" value="Nucleotide-diphospho-sugar transferases"/>
    <property type="match status" value="1"/>
</dbReference>
<protein>
    <recommendedName>
        <fullName evidence="4">8-amino-3,8-dideoxy-manno-octulosonate cytidylyltransferase</fullName>
        <ecNumber evidence="4">2.7.7.90</ecNumber>
    </recommendedName>
    <alternativeName>
        <fullName evidence="4">CMP-8-amino-3,8-dideoxy-manno-octulosonate synthase</fullName>
    </alternativeName>
</protein>
<dbReference type="NCBIfam" id="NF003952">
    <property type="entry name" value="PRK05450.1-5"/>
    <property type="match status" value="1"/>
</dbReference>
<keyword evidence="4" id="KW-0963">Cytoplasm</keyword>